<dbReference type="Gene3D" id="3.30.40.10">
    <property type="entry name" value="Zinc/RING finger domain, C3HC4 (zinc finger)"/>
    <property type="match status" value="1"/>
</dbReference>
<dbReference type="OrthoDB" id="5985459at2759"/>
<keyword evidence="1" id="KW-0863">Zinc-finger</keyword>
<dbReference type="EMBL" id="CACRXK020009604">
    <property type="protein sequence ID" value="CAB4017562.1"/>
    <property type="molecule type" value="Genomic_DNA"/>
</dbReference>
<dbReference type="SMART" id="SM00184">
    <property type="entry name" value="RING"/>
    <property type="match status" value="1"/>
</dbReference>
<sequence length="539" mass="60511">MSAKGERILLVVFLFGITSVCLRTLAVKVEPYSSQAKAKQSINLNHPEIASTFKRFEENAPTLIKLLQAICEVLFAGLWILDTSLNAFLWLLNETVGSCTDLCSRIFGILINVVKLLEAFGFVVKFLLELNYTLLSYIFDTFGCLRAGLHDAVTLVKITIANQTEHMYESSSMALEGVQNLFLTACNQTWVNVRYISSIVTTNFTPPFGLSALDFSLLVSMFLAGLEFFVESVKMSGVIFKDGNIFLLNYIYGTLCKVGGSVLEYIVAFVCCIRDAVTMVTTQILYTVTLPFYFLASIVSNILRMLYYSWQAFVNWVGYIDSSIREIMYSILQTIGLGLSSLVCNIKGGLYNLIYTITRCLSGLVYVIIGAISSIVYGITGFITAYIPGGFLGCIALASILTVLYLWHKEITSLLVSSWISLRRMNENARPIAGEHQPFNDEQDFDIQGVDIAARNMPEPPLDREMPQNQTKLNYELEREKDKRLCVICQDNVKNILLMPCRHVCMCQQCLNEIRQGRVQLAQCPLCRTQIQSTLEVFV</sequence>
<dbReference type="PANTHER" id="PTHR22696">
    <property type="entry name" value="E3 UBIQUITIN-PROTEIN LIGASE RNF26"/>
    <property type="match status" value="1"/>
</dbReference>
<protein>
    <submittedName>
        <fullName evidence="3">E3 ubiquitin- ligase RNF26-like</fullName>
    </submittedName>
</protein>
<dbReference type="PROSITE" id="PS50089">
    <property type="entry name" value="ZF_RING_2"/>
    <property type="match status" value="1"/>
</dbReference>
<organism evidence="3 4">
    <name type="scientific">Paramuricea clavata</name>
    <name type="common">Red gorgonian</name>
    <name type="synonym">Violescent sea-whip</name>
    <dbReference type="NCBI Taxonomy" id="317549"/>
    <lineage>
        <taxon>Eukaryota</taxon>
        <taxon>Metazoa</taxon>
        <taxon>Cnidaria</taxon>
        <taxon>Anthozoa</taxon>
        <taxon>Octocorallia</taxon>
        <taxon>Malacalcyonacea</taxon>
        <taxon>Plexauridae</taxon>
        <taxon>Paramuricea</taxon>
    </lineage>
</organism>
<gene>
    <name evidence="3" type="ORF">PACLA_8A086685</name>
</gene>
<keyword evidence="4" id="KW-1185">Reference proteome</keyword>
<dbReference type="GO" id="GO:0016567">
    <property type="term" value="P:protein ubiquitination"/>
    <property type="evidence" value="ECO:0007669"/>
    <property type="project" value="TreeGrafter"/>
</dbReference>
<comment type="caution">
    <text evidence="3">The sequence shown here is derived from an EMBL/GenBank/DDBJ whole genome shotgun (WGS) entry which is preliminary data.</text>
</comment>
<dbReference type="InterPro" id="IPR013083">
    <property type="entry name" value="Znf_RING/FYVE/PHD"/>
</dbReference>
<dbReference type="Pfam" id="PF13920">
    <property type="entry name" value="zf-C3HC4_3"/>
    <property type="match status" value="1"/>
</dbReference>
<reference evidence="3" key="1">
    <citation type="submission" date="2020-04" db="EMBL/GenBank/DDBJ databases">
        <authorList>
            <person name="Alioto T."/>
            <person name="Alioto T."/>
            <person name="Gomez Garrido J."/>
        </authorList>
    </citation>
    <scope>NUCLEOTIDE SEQUENCE</scope>
    <source>
        <strain evidence="3">A484AB</strain>
    </source>
</reference>
<evidence type="ECO:0000313" key="4">
    <source>
        <dbReference type="Proteomes" id="UP001152795"/>
    </source>
</evidence>
<dbReference type="SUPFAM" id="SSF57850">
    <property type="entry name" value="RING/U-box"/>
    <property type="match status" value="1"/>
</dbReference>
<dbReference type="GO" id="GO:0061630">
    <property type="term" value="F:ubiquitin protein ligase activity"/>
    <property type="evidence" value="ECO:0007669"/>
    <property type="project" value="TreeGrafter"/>
</dbReference>
<proteinExistence type="predicted"/>
<dbReference type="AlphaFoldDB" id="A0A7D9ESX5"/>
<dbReference type="GO" id="GO:0006511">
    <property type="term" value="P:ubiquitin-dependent protein catabolic process"/>
    <property type="evidence" value="ECO:0007669"/>
    <property type="project" value="TreeGrafter"/>
</dbReference>
<dbReference type="GO" id="GO:0008270">
    <property type="term" value="F:zinc ion binding"/>
    <property type="evidence" value="ECO:0007669"/>
    <property type="project" value="UniProtKB-KW"/>
</dbReference>
<evidence type="ECO:0000313" key="3">
    <source>
        <dbReference type="EMBL" id="CAB4017562.1"/>
    </source>
</evidence>
<name>A0A7D9ESX5_PARCT</name>
<dbReference type="GO" id="GO:0016874">
    <property type="term" value="F:ligase activity"/>
    <property type="evidence" value="ECO:0007669"/>
    <property type="project" value="UniProtKB-KW"/>
</dbReference>
<dbReference type="InterPro" id="IPR001841">
    <property type="entry name" value="Znf_RING"/>
</dbReference>
<dbReference type="PANTHER" id="PTHR22696:SF1">
    <property type="entry name" value="E3 UBIQUITIN-PROTEIN LIGASE RNF26"/>
    <property type="match status" value="1"/>
</dbReference>
<evidence type="ECO:0000256" key="1">
    <source>
        <dbReference type="ARBA" id="ARBA00022771"/>
    </source>
</evidence>
<accession>A0A7D9ESX5</accession>
<keyword evidence="1" id="KW-0479">Metal-binding</keyword>
<keyword evidence="2" id="KW-0862">Zinc</keyword>
<keyword evidence="3" id="KW-0436">Ligase</keyword>
<dbReference type="Proteomes" id="UP001152795">
    <property type="component" value="Unassembled WGS sequence"/>
</dbReference>
<evidence type="ECO:0000256" key="2">
    <source>
        <dbReference type="ARBA" id="ARBA00022833"/>
    </source>
</evidence>